<organism evidence="1 2">
    <name type="scientific">Danionella cerebrum</name>
    <dbReference type="NCBI Taxonomy" id="2873325"/>
    <lineage>
        <taxon>Eukaryota</taxon>
        <taxon>Metazoa</taxon>
        <taxon>Chordata</taxon>
        <taxon>Craniata</taxon>
        <taxon>Vertebrata</taxon>
        <taxon>Euteleostomi</taxon>
        <taxon>Actinopterygii</taxon>
        <taxon>Neopterygii</taxon>
        <taxon>Teleostei</taxon>
        <taxon>Ostariophysi</taxon>
        <taxon>Cypriniformes</taxon>
        <taxon>Danionidae</taxon>
        <taxon>Danioninae</taxon>
        <taxon>Danionella</taxon>
    </lineage>
</organism>
<keyword evidence="2" id="KW-1185">Reference proteome</keyword>
<comment type="caution">
    <text evidence="1">The sequence shown here is derived from an EMBL/GenBank/DDBJ whole genome shotgun (WGS) entry which is preliminary data.</text>
</comment>
<evidence type="ECO:0000313" key="1">
    <source>
        <dbReference type="EMBL" id="TRY88365.1"/>
    </source>
</evidence>
<dbReference type="Pfam" id="PF15002">
    <property type="entry name" value="ERK-JNK_inhib"/>
    <property type="match status" value="1"/>
</dbReference>
<name>A0A553QEN2_9TELE</name>
<dbReference type="InterPro" id="IPR026321">
    <property type="entry name" value="CC134"/>
</dbReference>
<accession>A0A553QEN2</accession>
<proteinExistence type="predicted"/>
<dbReference type="EMBL" id="SRMA01026048">
    <property type="protein sequence ID" value="TRY88365.1"/>
    <property type="molecule type" value="Genomic_DNA"/>
</dbReference>
<reference evidence="1 2" key="1">
    <citation type="journal article" date="2019" name="Sci. Data">
        <title>Hybrid genome assembly and annotation of Danionella translucida.</title>
        <authorList>
            <person name="Kadobianskyi M."/>
            <person name="Schulze L."/>
            <person name="Schuelke M."/>
            <person name="Judkewitz B."/>
        </authorList>
    </citation>
    <scope>NUCLEOTIDE SEQUENCE [LARGE SCALE GENOMIC DNA]</scope>
    <source>
        <strain evidence="1 2">Bolton</strain>
    </source>
</reference>
<dbReference type="PANTHER" id="PTHR14735">
    <property type="entry name" value="COILED-COIL DOMAIN-CONTAINING PROTEIN 134"/>
    <property type="match status" value="1"/>
</dbReference>
<dbReference type="OrthoDB" id="8954335at2759"/>
<dbReference type="PANTHER" id="PTHR14735:SF1">
    <property type="entry name" value="COILED-COIL DOMAIN-CONTAINING PROTEIN 134"/>
    <property type="match status" value="1"/>
</dbReference>
<dbReference type="Proteomes" id="UP000316079">
    <property type="component" value="Unassembled WGS sequence"/>
</dbReference>
<evidence type="ECO:0000313" key="2">
    <source>
        <dbReference type="Proteomes" id="UP000316079"/>
    </source>
</evidence>
<protein>
    <submittedName>
        <fullName evidence="1">Uncharacterized protein</fullName>
    </submittedName>
</protein>
<sequence>MRRMLKDNWDPVCPPGARVAVGARPTFSRSSLAMGVCYLLLLAPGSGADPARTDPNLEIYKRLFESKRKDHLNALKNLVDLNDVNQQHKIINIMLKGLFKV</sequence>
<gene>
    <name evidence="1" type="ORF">DNTS_018292</name>
</gene>
<dbReference type="AlphaFoldDB" id="A0A553QEN2"/>